<organism evidence="3 4">
    <name type="scientific">Pseudoroseicyclus aestuarii</name>
    <dbReference type="NCBI Taxonomy" id="1795041"/>
    <lineage>
        <taxon>Bacteria</taxon>
        <taxon>Pseudomonadati</taxon>
        <taxon>Pseudomonadota</taxon>
        <taxon>Alphaproteobacteria</taxon>
        <taxon>Rhodobacterales</taxon>
        <taxon>Paracoccaceae</taxon>
        <taxon>Pseudoroseicyclus</taxon>
    </lineage>
</organism>
<gene>
    <name evidence="3" type="ORF">DFP88_102202</name>
</gene>
<evidence type="ECO:0000256" key="2">
    <source>
        <dbReference type="SAM" id="SignalP"/>
    </source>
</evidence>
<feature type="signal peptide" evidence="2">
    <location>
        <begin position="1"/>
        <end position="21"/>
    </location>
</feature>
<proteinExistence type="predicted"/>
<evidence type="ECO:0000313" key="3">
    <source>
        <dbReference type="EMBL" id="PYE84403.1"/>
    </source>
</evidence>
<keyword evidence="4" id="KW-1185">Reference proteome</keyword>
<feature type="region of interest" description="Disordered" evidence="1">
    <location>
        <begin position="111"/>
        <end position="165"/>
    </location>
</feature>
<dbReference type="AlphaFoldDB" id="A0A318SRT8"/>
<name>A0A318SRT8_9RHOB</name>
<dbReference type="EMBL" id="QJTE01000002">
    <property type="protein sequence ID" value="PYE84403.1"/>
    <property type="molecule type" value="Genomic_DNA"/>
</dbReference>
<dbReference type="Proteomes" id="UP000248311">
    <property type="component" value="Unassembled WGS sequence"/>
</dbReference>
<dbReference type="InterPro" id="IPR021253">
    <property type="entry name" value="ZrgA-like"/>
</dbReference>
<keyword evidence="2" id="KW-0732">Signal</keyword>
<dbReference type="Pfam" id="PF10986">
    <property type="entry name" value="ZrgA"/>
    <property type="match status" value="1"/>
</dbReference>
<feature type="chain" id="PRO_5016426312" evidence="2">
    <location>
        <begin position="22"/>
        <end position="232"/>
    </location>
</feature>
<reference evidence="3 4" key="1">
    <citation type="submission" date="2018-06" db="EMBL/GenBank/DDBJ databases">
        <title>Genomic Encyclopedia of Type Strains, Phase III (KMG-III): the genomes of soil and plant-associated and newly described type strains.</title>
        <authorList>
            <person name="Whitman W."/>
        </authorList>
    </citation>
    <scope>NUCLEOTIDE SEQUENCE [LARGE SCALE GENOMIC DNA]</scope>
    <source>
        <strain evidence="3 4">CECT 9025</strain>
    </source>
</reference>
<comment type="caution">
    <text evidence="3">The sequence shown here is derived from an EMBL/GenBank/DDBJ whole genome shotgun (WGS) entry which is preliminary data.</text>
</comment>
<dbReference type="RefSeq" id="WP_245904707.1">
    <property type="nucleotide sequence ID" value="NZ_QJTE01000002.1"/>
</dbReference>
<protein>
    <submittedName>
        <fullName evidence="3">Uncharacterized protein DUF2796</fullName>
    </submittedName>
</protein>
<evidence type="ECO:0000256" key="1">
    <source>
        <dbReference type="SAM" id="MobiDB-lite"/>
    </source>
</evidence>
<evidence type="ECO:0000313" key="4">
    <source>
        <dbReference type="Proteomes" id="UP000248311"/>
    </source>
</evidence>
<accession>A0A318SRT8</accession>
<sequence>MTHRLMIAALGLAAAAGTAQAQETRELGPHEHGTGLLNIAVDGDQLLIELEAPGADITGFEHAPSTEAQETAVEEAREALSRPLELFVLTGDAGCTLDDATVEIVAGAHDHGDEEHEHEHAEDAGEHDHDHDEAEHEDHEHEEHDHDHEEAGHDDHDHDHDHDHAEGAQHNEYHASYAMTCESIDALTGIDFAYFERFENAQRLNGQMISDAGTSGFEVTRDAPSVDLADRI</sequence>